<dbReference type="Pfam" id="PF13560">
    <property type="entry name" value="HTH_31"/>
    <property type="match status" value="1"/>
</dbReference>
<keyword evidence="3" id="KW-1185">Reference proteome</keyword>
<dbReference type="SUPFAM" id="SSF47413">
    <property type="entry name" value="lambda repressor-like DNA-binding domains"/>
    <property type="match status" value="1"/>
</dbReference>
<evidence type="ECO:0000259" key="1">
    <source>
        <dbReference type="PROSITE" id="PS50943"/>
    </source>
</evidence>
<comment type="caution">
    <text evidence="2">The sequence shown here is derived from an EMBL/GenBank/DDBJ whole genome shotgun (WGS) entry which is preliminary data.</text>
</comment>
<proteinExistence type="predicted"/>
<dbReference type="CDD" id="cd00093">
    <property type="entry name" value="HTH_XRE"/>
    <property type="match status" value="1"/>
</dbReference>
<feature type="domain" description="HTH cro/C1-type" evidence="1">
    <location>
        <begin position="51"/>
        <end position="82"/>
    </location>
</feature>
<dbReference type="Pfam" id="PF19054">
    <property type="entry name" value="DUF5753"/>
    <property type="match status" value="1"/>
</dbReference>
<dbReference type="InterPro" id="IPR001387">
    <property type="entry name" value="Cro/C1-type_HTH"/>
</dbReference>
<organism evidence="2 3">
    <name type="scientific">Planosporangium thailandense</name>
    <dbReference type="NCBI Taxonomy" id="765197"/>
    <lineage>
        <taxon>Bacteria</taxon>
        <taxon>Bacillati</taxon>
        <taxon>Actinomycetota</taxon>
        <taxon>Actinomycetes</taxon>
        <taxon>Micromonosporales</taxon>
        <taxon>Micromonosporaceae</taxon>
        <taxon>Planosporangium</taxon>
    </lineage>
</organism>
<evidence type="ECO:0000313" key="3">
    <source>
        <dbReference type="Proteomes" id="UP000722989"/>
    </source>
</evidence>
<evidence type="ECO:0000313" key="2">
    <source>
        <dbReference type="EMBL" id="NJC70289.1"/>
    </source>
</evidence>
<dbReference type="Proteomes" id="UP000722989">
    <property type="component" value="Unassembled WGS sequence"/>
</dbReference>
<dbReference type="EMBL" id="JAATVY010000006">
    <property type="protein sequence ID" value="NJC70289.1"/>
    <property type="molecule type" value="Genomic_DNA"/>
</dbReference>
<reference evidence="2 3" key="1">
    <citation type="submission" date="2020-03" db="EMBL/GenBank/DDBJ databases">
        <title>WGS of the type strain of Planosporangium spp.</title>
        <authorList>
            <person name="Thawai C."/>
        </authorList>
    </citation>
    <scope>NUCLEOTIDE SEQUENCE [LARGE SCALE GENOMIC DNA]</scope>
    <source>
        <strain evidence="2 3">TBRC 5610</strain>
    </source>
</reference>
<dbReference type="InterPro" id="IPR010982">
    <property type="entry name" value="Lambda_DNA-bd_dom_sf"/>
</dbReference>
<protein>
    <submittedName>
        <fullName evidence="2">Helix-turn-helix domain-containing protein</fullName>
    </submittedName>
</protein>
<dbReference type="SMART" id="SM00530">
    <property type="entry name" value="HTH_XRE"/>
    <property type="match status" value="1"/>
</dbReference>
<sequence length="321" mass="35456">MEVLHGSANVEVTFLLPGAEVGTLSTLISREVDVPRPTGPTIARWQLARELRRLREAAGITHREIAEELGCSESKIYKIESGDVGLGRSDLLVMLDRYGLRQGADDEVRATLLDWQKQGKERGWWAKFGQLPNPYSMYIGLESAATAVRNFELAVVPGLLQTEAYARAVISATCSHDDLEEIDRRVQVRIARQSCLVEEPKLTFWTIIDEAALRRRIGGSEVMRGQLAHLLDVGKQPNVTVQVLPFSEGAHPGTLGSIAILEFPEDVHSPVAYIETYAGDVYLESDADLRRVTLTYTHMHCAALSPSKSRELIAGIAKELA</sequence>
<dbReference type="RefSeq" id="WP_167925203.1">
    <property type="nucleotide sequence ID" value="NZ_JAATVY010000006.1"/>
</dbReference>
<name>A0ABX0XW65_9ACTN</name>
<dbReference type="InterPro" id="IPR043917">
    <property type="entry name" value="DUF5753"/>
</dbReference>
<dbReference type="PROSITE" id="PS50943">
    <property type="entry name" value="HTH_CROC1"/>
    <property type="match status" value="1"/>
</dbReference>
<accession>A0ABX0XW65</accession>
<gene>
    <name evidence="2" type="ORF">HC031_11285</name>
</gene>
<dbReference type="Gene3D" id="1.10.260.40">
    <property type="entry name" value="lambda repressor-like DNA-binding domains"/>
    <property type="match status" value="1"/>
</dbReference>